<dbReference type="GO" id="GO:0005829">
    <property type="term" value="C:cytosol"/>
    <property type="evidence" value="ECO:0007669"/>
    <property type="project" value="TreeGrafter"/>
</dbReference>
<dbReference type="GO" id="GO:0009073">
    <property type="term" value="P:aromatic amino acid family biosynthetic process"/>
    <property type="evidence" value="ECO:0007669"/>
    <property type="project" value="UniProtKB-KW"/>
</dbReference>
<dbReference type="InterPro" id="IPR036291">
    <property type="entry name" value="NAD(P)-bd_dom_sf"/>
</dbReference>
<dbReference type="GO" id="GO:0008652">
    <property type="term" value="P:amino acid biosynthetic process"/>
    <property type="evidence" value="ECO:0007669"/>
    <property type="project" value="UniProtKB-KW"/>
</dbReference>
<feature type="binding site" evidence="8">
    <location>
        <begin position="39"/>
        <end position="41"/>
    </location>
    <ligand>
        <name>shikimate</name>
        <dbReference type="ChEBI" id="CHEBI:36208"/>
    </ligand>
</feature>
<sequence length="284" mass="32323">MLRRGEVTREKRPGENSKVYKRGAAMFVTGVIGYPLKTTYSPLLHNSAFKSLGLKGCYFPLCVPERDLGMIIRNIKRLNFTGLNITNPYKTKILRYLDRFSPVVEEIGAANTVLIKKQKLLGENTDIYGFDRSLEEHNIELKNKKVLLLGAGGVARAIAYVIHQKGPECFFIINRTRANALPLAKKYNANVMDMSDLLDVVKEFDIVINATSIDFYNKIILHLKNNSVYYDTNYCFNLRKNGNVRVVNGMTMLIIQAAYSFSIWTKKMPPVTIMKRAIKEVKID</sequence>
<dbReference type="InterPro" id="IPR013708">
    <property type="entry name" value="Shikimate_DH-bd_N"/>
</dbReference>
<evidence type="ECO:0000256" key="1">
    <source>
        <dbReference type="ARBA" id="ARBA00004871"/>
    </source>
</evidence>
<evidence type="ECO:0000256" key="4">
    <source>
        <dbReference type="ARBA" id="ARBA00022857"/>
    </source>
</evidence>
<dbReference type="Pfam" id="PF08501">
    <property type="entry name" value="Shikimate_dh_N"/>
    <property type="match status" value="1"/>
</dbReference>
<dbReference type="Gene3D" id="3.40.50.10860">
    <property type="entry name" value="Leucine Dehydrogenase, chain A, domain 1"/>
    <property type="match status" value="1"/>
</dbReference>
<dbReference type="HAMAP" id="MF_00222">
    <property type="entry name" value="Shikimate_DH_AroE"/>
    <property type="match status" value="1"/>
</dbReference>
<gene>
    <name evidence="8 12" type="primary">aroE</name>
    <name evidence="12" type="ORF">ENV70_06290</name>
</gene>
<dbReference type="EMBL" id="DTHJ01000132">
    <property type="protein sequence ID" value="HHS63201.1"/>
    <property type="molecule type" value="Genomic_DNA"/>
</dbReference>
<feature type="binding site" evidence="8">
    <location>
        <position position="249"/>
    </location>
    <ligand>
        <name>NADP(+)</name>
        <dbReference type="ChEBI" id="CHEBI:58349"/>
    </ligand>
</feature>
<comment type="subunit">
    <text evidence="8">Homodimer.</text>
</comment>
<feature type="domain" description="Shikimate dehydrogenase substrate binding N-terminal" evidence="10">
    <location>
        <begin position="31"/>
        <end position="113"/>
    </location>
</feature>
<evidence type="ECO:0000256" key="8">
    <source>
        <dbReference type="HAMAP-Rule" id="MF_00222"/>
    </source>
</evidence>
<feature type="binding site" evidence="8">
    <location>
        <begin position="150"/>
        <end position="154"/>
    </location>
    <ligand>
        <name>NADP(+)</name>
        <dbReference type="ChEBI" id="CHEBI:58349"/>
    </ligand>
</feature>
<dbReference type="SUPFAM" id="SSF53223">
    <property type="entry name" value="Aminoacid dehydrogenase-like, N-terminal domain"/>
    <property type="match status" value="1"/>
</dbReference>
<dbReference type="InterPro" id="IPR006151">
    <property type="entry name" value="Shikm_DH/Glu-tRNA_Rdtase"/>
</dbReference>
<feature type="binding site" evidence="8">
    <location>
        <position position="256"/>
    </location>
    <ligand>
        <name>shikimate</name>
        <dbReference type="ChEBI" id="CHEBI:36208"/>
    </ligand>
</feature>
<evidence type="ECO:0000259" key="11">
    <source>
        <dbReference type="Pfam" id="PF18317"/>
    </source>
</evidence>
<name>A0A7C6EHX3_UNCW3</name>
<evidence type="ECO:0000256" key="5">
    <source>
        <dbReference type="ARBA" id="ARBA00023002"/>
    </source>
</evidence>
<dbReference type="NCBIfam" id="TIGR00507">
    <property type="entry name" value="aroE"/>
    <property type="match status" value="1"/>
</dbReference>
<accession>A0A7C6EHX3</accession>
<evidence type="ECO:0000313" key="12">
    <source>
        <dbReference type="EMBL" id="HHS63201.1"/>
    </source>
</evidence>
<dbReference type="EC" id="1.1.1.25" evidence="2 8"/>
<protein>
    <recommendedName>
        <fullName evidence="2 8">Shikimate dehydrogenase (NADP(+))</fullName>
        <shortName evidence="8">SDH</shortName>
        <ecNumber evidence="2 8">1.1.1.25</ecNumber>
    </recommendedName>
</protein>
<dbReference type="Gene3D" id="3.40.50.720">
    <property type="entry name" value="NAD(P)-binding Rossmann-like Domain"/>
    <property type="match status" value="1"/>
</dbReference>
<evidence type="ECO:0000256" key="7">
    <source>
        <dbReference type="ARBA" id="ARBA00049442"/>
    </source>
</evidence>
<feature type="binding site" evidence="8">
    <location>
        <position position="223"/>
    </location>
    <ligand>
        <name>NADP(+)</name>
        <dbReference type="ChEBI" id="CHEBI:58349"/>
    </ligand>
</feature>
<evidence type="ECO:0000259" key="10">
    <source>
        <dbReference type="Pfam" id="PF08501"/>
    </source>
</evidence>
<dbReference type="InterPro" id="IPR041121">
    <property type="entry name" value="SDH_C"/>
</dbReference>
<feature type="binding site" evidence="8">
    <location>
        <position position="111"/>
    </location>
    <ligand>
        <name>shikimate</name>
        <dbReference type="ChEBI" id="CHEBI:36208"/>
    </ligand>
</feature>
<evidence type="ECO:0000256" key="2">
    <source>
        <dbReference type="ARBA" id="ARBA00012962"/>
    </source>
</evidence>
<comment type="function">
    <text evidence="8">Involved in the biosynthesis of the chorismate, which leads to the biosynthesis of aromatic amino acids. Catalyzes the reversible NADPH linked reduction of 3-dehydroshikimate (DHSA) to yield shikimate (SA).</text>
</comment>
<dbReference type="Pfam" id="PF01488">
    <property type="entry name" value="Shikimate_DH"/>
    <property type="match status" value="1"/>
</dbReference>
<dbReference type="UniPathway" id="UPA00053">
    <property type="reaction ID" value="UER00087"/>
</dbReference>
<evidence type="ECO:0000256" key="6">
    <source>
        <dbReference type="ARBA" id="ARBA00023141"/>
    </source>
</evidence>
<comment type="caution">
    <text evidence="8">Lacks conserved residue(s) required for the propagation of feature annotation.</text>
</comment>
<proteinExistence type="inferred from homology"/>
<feature type="active site" description="Proton acceptor" evidence="8">
    <location>
        <position position="90"/>
    </location>
</feature>
<keyword evidence="4 8" id="KW-0521">NADP</keyword>
<evidence type="ECO:0000256" key="3">
    <source>
        <dbReference type="ARBA" id="ARBA00022605"/>
    </source>
</evidence>
<feature type="domain" description="Quinate/shikimate 5-dehydrogenase/glutamyl-tRNA reductase" evidence="9">
    <location>
        <begin position="139"/>
        <end position="212"/>
    </location>
</feature>
<comment type="caution">
    <text evidence="12">The sequence shown here is derived from an EMBL/GenBank/DDBJ whole genome shotgun (WGS) entry which is preliminary data.</text>
</comment>
<dbReference type="InterPro" id="IPR022893">
    <property type="entry name" value="Shikimate_DH_fam"/>
</dbReference>
<comment type="pathway">
    <text evidence="1 8">Metabolic intermediate biosynthesis; chorismate biosynthesis; chorismate from D-erythrose 4-phosphate and phosphoenolpyruvate: step 4/7.</text>
</comment>
<feature type="domain" description="SDH C-terminal" evidence="11">
    <location>
        <begin position="249"/>
        <end position="279"/>
    </location>
</feature>
<organism evidence="12">
    <name type="scientific">candidate division WOR-3 bacterium</name>
    <dbReference type="NCBI Taxonomy" id="2052148"/>
    <lineage>
        <taxon>Bacteria</taxon>
        <taxon>Bacteria division WOR-3</taxon>
    </lineage>
</organism>
<keyword evidence="3 8" id="KW-0028">Amino-acid biosynthesis</keyword>
<dbReference type="CDD" id="cd01065">
    <property type="entry name" value="NAD_bind_Shikimate_DH"/>
    <property type="match status" value="1"/>
</dbReference>
<dbReference type="GO" id="GO:0019632">
    <property type="term" value="P:shikimate metabolic process"/>
    <property type="evidence" value="ECO:0007669"/>
    <property type="project" value="InterPro"/>
</dbReference>
<dbReference type="PANTHER" id="PTHR21089:SF1">
    <property type="entry name" value="BIFUNCTIONAL 3-DEHYDROQUINATE DEHYDRATASE_SHIKIMATE DEHYDROGENASE, CHLOROPLASTIC"/>
    <property type="match status" value="1"/>
</dbReference>
<comment type="similarity">
    <text evidence="8">Belongs to the shikimate dehydrogenase family.</text>
</comment>
<dbReference type="InterPro" id="IPR046346">
    <property type="entry name" value="Aminoacid_DH-like_N_sf"/>
</dbReference>
<evidence type="ECO:0000259" key="9">
    <source>
        <dbReference type="Pfam" id="PF01488"/>
    </source>
</evidence>
<feature type="binding site" evidence="8">
    <location>
        <position position="86"/>
    </location>
    <ligand>
        <name>shikimate</name>
        <dbReference type="ChEBI" id="CHEBI:36208"/>
    </ligand>
</feature>
<dbReference type="PANTHER" id="PTHR21089">
    <property type="entry name" value="SHIKIMATE DEHYDROGENASE"/>
    <property type="match status" value="1"/>
</dbReference>
<dbReference type="Pfam" id="PF18317">
    <property type="entry name" value="SDH_C"/>
    <property type="match status" value="1"/>
</dbReference>
<keyword evidence="5 8" id="KW-0560">Oxidoreductase</keyword>
<reference evidence="12" key="1">
    <citation type="journal article" date="2020" name="mSystems">
        <title>Genome- and Community-Level Interaction Insights into Carbon Utilization and Element Cycling Functions of Hydrothermarchaeota in Hydrothermal Sediment.</title>
        <authorList>
            <person name="Zhou Z."/>
            <person name="Liu Y."/>
            <person name="Xu W."/>
            <person name="Pan J."/>
            <person name="Luo Z.H."/>
            <person name="Li M."/>
        </authorList>
    </citation>
    <scope>NUCLEOTIDE SEQUENCE [LARGE SCALE GENOMIC DNA]</scope>
    <source>
        <strain evidence="12">SpSt-783</strain>
    </source>
</reference>
<dbReference type="GO" id="GO:0009423">
    <property type="term" value="P:chorismate biosynthetic process"/>
    <property type="evidence" value="ECO:0007669"/>
    <property type="project" value="UniProtKB-UniRule"/>
</dbReference>
<dbReference type="AlphaFoldDB" id="A0A7C6EHX3"/>
<dbReference type="GO" id="GO:0004764">
    <property type="term" value="F:shikimate 3-dehydrogenase (NADP+) activity"/>
    <property type="evidence" value="ECO:0007669"/>
    <property type="project" value="UniProtKB-UniRule"/>
</dbReference>
<dbReference type="SUPFAM" id="SSF51735">
    <property type="entry name" value="NAD(P)-binding Rossmann-fold domains"/>
    <property type="match status" value="1"/>
</dbReference>
<feature type="binding site" evidence="8">
    <location>
        <position position="126"/>
    </location>
    <ligand>
        <name>shikimate</name>
        <dbReference type="ChEBI" id="CHEBI:36208"/>
    </ligand>
</feature>
<dbReference type="GO" id="GO:0050661">
    <property type="term" value="F:NADP binding"/>
    <property type="evidence" value="ECO:0007669"/>
    <property type="project" value="InterPro"/>
</dbReference>
<keyword evidence="6 8" id="KW-0057">Aromatic amino acid biosynthesis</keyword>
<dbReference type="InterPro" id="IPR011342">
    <property type="entry name" value="Shikimate_DH"/>
</dbReference>
<comment type="catalytic activity">
    <reaction evidence="7 8">
        <text>shikimate + NADP(+) = 3-dehydroshikimate + NADPH + H(+)</text>
        <dbReference type="Rhea" id="RHEA:17737"/>
        <dbReference type="ChEBI" id="CHEBI:15378"/>
        <dbReference type="ChEBI" id="CHEBI:16630"/>
        <dbReference type="ChEBI" id="CHEBI:36208"/>
        <dbReference type="ChEBI" id="CHEBI:57783"/>
        <dbReference type="ChEBI" id="CHEBI:58349"/>
        <dbReference type="EC" id="1.1.1.25"/>
    </reaction>
</comment>